<dbReference type="InterPro" id="IPR019775">
    <property type="entry name" value="WD40_repeat_CS"/>
</dbReference>
<sequence>MSSLSRELVFLILQFLDEEKFKESVHKLEQESGFFFNIKYFEEKALAGEWDEVEKYLSGFTKVDDNRYSMKIFFEIRKQKYLEALDRNDRAKAVEILAKDLKLKKLIEANPLFREKLAFPSFKASRLRTLINQSLNWQHQLCKNPRPNPDIKTLFLDHSCSPSNGARALTPVNLPVAAVARPSNFVPLGVHGGPFQSNPAPAPNANALAGWMANPNPSSSVPSGVVAASPFPMQPSQVNELKHPRAPSNSLGLMDYQSADHEQLMKRLRSAQTSNEVTYPAHSHPPASLDDLPRNVVSTIRQGSVVISMDFHPSHHTLLAVGCSSGEVTLWEVGSREKVVTEPFKIWNMAACSVIFQGSIVKEPSISVTRVAWSPDGNLLGVSFTKHLIHVYAYQGSDLRQHLEIDAHVGCVNDLAFAHPNKQMCVVTCGDDKLIKVWDLSGKKLFTFEGHEAPVYSICPHQKENIQFIFSTALDGKIKAWLYDNVGSRVDYDAPGQWCTTMLYSADGSRLFSCGTSKEGDSFLVEWNESEGALKRTYLGFRKKSAGVVQFDTTRNRFLAVGEDNQIKFWNMDNTNLLTVVEAEGGLPNLPRLRFNKDGNLLAVTTADNGFKILANTDGLRTLRAFEARSFEASKASIDMKVSTSAMASSISPAIGKIEHMDAGSPARPTPIPNGIEAMSRTMEKPRNLDSVDKSKPLELTEIVDPTQCRQVTMPDSKDSVSKVARLLYTNSGVGVLALGSNGVQRLWKWIRNEQNPTGKATASVTPQHWQPNSGLLMANDVPENPEGSVPCIALSKNDSYVMSACGGKVSLFNMMTFKVMTTFMPPPPASTFLAFHPQDNNIIAIGMEDSSIHIYNVRVDEVKTKLKGHQKHITGLAFSTALNILVSSGADAQLFFWTADSWEKKKSSAIQLPPGKAPVGDTRVQFHNDQIQLLVSHETQLAIYDASKMECIHKWVPQEALSSPITSASYSCNSQLVYASFADGNIAVFDAESLRLRCRIAPSAYMPQPTPNSAPIFPQVITAHPQEPNQLAVGLSDGSVKVIEPSELSRRWGVGVAAGSDKAGTENGRPSSSSAANNSSSDQIQR</sequence>
<dbReference type="SUPFAM" id="SSF50998">
    <property type="entry name" value="Quinoprotein alcohol dehydrogenase-like"/>
    <property type="match status" value="1"/>
</dbReference>
<dbReference type="FunFam" id="2.130.10.10:FF:001237">
    <property type="entry name" value="Topless-related protein 2"/>
    <property type="match status" value="1"/>
</dbReference>
<organism evidence="14 15">
    <name type="scientific">Arabidopsis thaliana</name>
    <name type="common">Mouse-ear cress</name>
    <dbReference type="NCBI Taxonomy" id="3702"/>
    <lineage>
        <taxon>Eukaryota</taxon>
        <taxon>Viridiplantae</taxon>
        <taxon>Streptophyta</taxon>
        <taxon>Embryophyta</taxon>
        <taxon>Tracheophyta</taxon>
        <taxon>Spermatophyta</taxon>
        <taxon>Magnoliopsida</taxon>
        <taxon>eudicotyledons</taxon>
        <taxon>Gunneridae</taxon>
        <taxon>Pentapetalae</taxon>
        <taxon>rosids</taxon>
        <taxon>malvids</taxon>
        <taxon>Brassicales</taxon>
        <taxon>Brassicaceae</taxon>
        <taxon>Camelineae</taxon>
        <taxon>Arabidopsis</taxon>
    </lineage>
</organism>
<dbReference type="InterPro" id="IPR015943">
    <property type="entry name" value="WD40/YVTN_repeat-like_dom_sf"/>
</dbReference>
<evidence type="ECO:0000256" key="3">
    <source>
        <dbReference type="ARBA" id="ARBA00022553"/>
    </source>
</evidence>
<dbReference type="AlphaFoldDB" id="A0A7G2EIV0"/>
<dbReference type="PROSITE" id="PS50294">
    <property type="entry name" value="WD_REPEATS_REGION"/>
    <property type="match status" value="1"/>
</dbReference>
<dbReference type="InterPro" id="IPR027728">
    <property type="entry name" value="Topless_fam"/>
</dbReference>
<evidence type="ECO:0000256" key="6">
    <source>
        <dbReference type="ARBA" id="ARBA00022819"/>
    </source>
</evidence>
<feature type="compositionally biased region" description="Low complexity" evidence="12">
    <location>
        <begin position="1072"/>
        <end position="1087"/>
    </location>
</feature>
<dbReference type="InterPro" id="IPR054532">
    <property type="entry name" value="TPL_SMU1_LisH-like"/>
</dbReference>
<evidence type="ECO:0000256" key="4">
    <source>
        <dbReference type="ARBA" id="ARBA00022574"/>
    </source>
</evidence>
<accession>A0A7G2EIV0</accession>
<dbReference type="PROSITE" id="PS50082">
    <property type="entry name" value="WD_REPEATS_2"/>
    <property type="match status" value="2"/>
</dbReference>
<dbReference type="Pfam" id="PF21359">
    <property type="entry name" value="zf_topless"/>
    <property type="match status" value="1"/>
</dbReference>
<evidence type="ECO:0000256" key="11">
    <source>
        <dbReference type="PROSITE-ProRule" id="PRU00221"/>
    </source>
</evidence>
<evidence type="ECO:0000256" key="5">
    <source>
        <dbReference type="ARBA" id="ARBA00022737"/>
    </source>
</evidence>
<keyword evidence="8" id="KW-0804">Transcription</keyword>
<reference evidence="14 15" key="1">
    <citation type="submission" date="2020-09" db="EMBL/GenBank/DDBJ databases">
        <authorList>
            <person name="Ashkenazy H."/>
        </authorList>
    </citation>
    <scope>NUCLEOTIDE SEQUENCE [LARGE SCALE GENOMIC DNA]</scope>
    <source>
        <strain evidence="15">cv. Cdm-0</strain>
    </source>
</reference>
<evidence type="ECO:0000256" key="7">
    <source>
        <dbReference type="ARBA" id="ARBA00023015"/>
    </source>
</evidence>
<comment type="function">
    <text evidence="10">Transcriptional corepressor. Negative regulator of jasmonate responses.</text>
</comment>
<dbReference type="InterPro" id="IPR001680">
    <property type="entry name" value="WD40_rpt"/>
</dbReference>
<dbReference type="PROSITE" id="PS50896">
    <property type="entry name" value="LISH"/>
    <property type="match status" value="1"/>
</dbReference>
<evidence type="ECO:0000313" key="14">
    <source>
        <dbReference type="EMBL" id="CAD5323295.1"/>
    </source>
</evidence>
<dbReference type="Pfam" id="PF00400">
    <property type="entry name" value="WD40"/>
    <property type="match status" value="3"/>
</dbReference>
<keyword evidence="7" id="KW-0805">Transcription regulation</keyword>
<dbReference type="PROSITE" id="PS00678">
    <property type="entry name" value="WD_REPEATS_1"/>
    <property type="match status" value="1"/>
</dbReference>
<dbReference type="Pfam" id="PF21889">
    <property type="entry name" value="TPR1-like_2nd"/>
    <property type="match status" value="1"/>
</dbReference>
<keyword evidence="6" id="KW-1184">Jasmonic acid signaling pathway</keyword>
<dbReference type="InterPro" id="IPR054080">
    <property type="entry name" value="TPR1-like_2nd"/>
</dbReference>
<dbReference type="InterPro" id="IPR011047">
    <property type="entry name" value="Quinoprotein_ADH-like_sf"/>
</dbReference>
<dbReference type="InterPro" id="IPR036322">
    <property type="entry name" value="WD40_repeat_dom_sf"/>
</dbReference>
<dbReference type="GO" id="GO:0005634">
    <property type="term" value="C:nucleus"/>
    <property type="evidence" value="ECO:0007669"/>
    <property type="project" value="UniProtKB-SubCell"/>
</dbReference>
<protein>
    <submittedName>
        <fullName evidence="14">(thale cress) hypothetical protein</fullName>
    </submittedName>
</protein>
<evidence type="ECO:0000256" key="2">
    <source>
        <dbReference type="ARBA" id="ARBA00022491"/>
    </source>
</evidence>
<evidence type="ECO:0000256" key="8">
    <source>
        <dbReference type="ARBA" id="ARBA00023163"/>
    </source>
</evidence>
<feature type="region of interest" description="Disordered" evidence="12">
    <location>
        <begin position="1055"/>
        <end position="1087"/>
    </location>
</feature>
<dbReference type="FunFam" id="2.130.10.10:FF:000479">
    <property type="entry name" value="Topless-related protein 3"/>
    <property type="match status" value="1"/>
</dbReference>
<evidence type="ECO:0000259" key="13">
    <source>
        <dbReference type="PROSITE" id="PS50897"/>
    </source>
</evidence>
<evidence type="ECO:0000256" key="9">
    <source>
        <dbReference type="ARBA" id="ARBA00023242"/>
    </source>
</evidence>
<dbReference type="SMART" id="SM00320">
    <property type="entry name" value="WD40"/>
    <property type="match status" value="11"/>
</dbReference>
<gene>
    <name evidence="14" type="ORF">AT9943_LOCUS11251</name>
</gene>
<dbReference type="FunFam" id="2.130.10.10:FF:001382">
    <property type="entry name" value="TOPLESS-related 3"/>
    <property type="match status" value="1"/>
</dbReference>
<comment type="subcellular location">
    <subcellularLocation>
        <location evidence="1">Nucleus</location>
    </subcellularLocation>
</comment>
<dbReference type="EMBL" id="LR881468">
    <property type="protein sequence ID" value="CAD5323295.1"/>
    <property type="molecule type" value="Genomic_DNA"/>
</dbReference>
<dbReference type="Gene3D" id="2.130.10.10">
    <property type="entry name" value="YVTN repeat-like/Quinoprotein amine dehydrogenase"/>
    <property type="match status" value="4"/>
</dbReference>
<dbReference type="GO" id="GO:0010072">
    <property type="term" value="P:primary shoot apical meristem specification"/>
    <property type="evidence" value="ECO:0007669"/>
    <property type="project" value="UniProtKB-ARBA"/>
</dbReference>
<evidence type="ECO:0000256" key="1">
    <source>
        <dbReference type="ARBA" id="ARBA00004123"/>
    </source>
</evidence>
<dbReference type="SMART" id="SM00668">
    <property type="entry name" value="CTLH"/>
    <property type="match status" value="1"/>
</dbReference>
<dbReference type="Proteomes" id="UP000516314">
    <property type="component" value="Chromosome 3"/>
</dbReference>
<keyword evidence="2" id="KW-0678">Repressor</keyword>
<dbReference type="PANTHER" id="PTHR44083">
    <property type="entry name" value="TOPLESS-RELATED PROTEIN 1-RELATED"/>
    <property type="match status" value="1"/>
</dbReference>
<feature type="domain" description="CTLH" evidence="13">
    <location>
        <begin position="34"/>
        <end position="92"/>
    </location>
</feature>
<dbReference type="PANTHER" id="PTHR44083:SF24">
    <property type="entry name" value="TOPLESS-RELATED PROTEIN 2"/>
    <property type="match status" value="1"/>
</dbReference>
<feature type="repeat" description="WD" evidence="11">
    <location>
        <begin position="867"/>
        <end position="908"/>
    </location>
</feature>
<dbReference type="InterPro" id="IPR006595">
    <property type="entry name" value="CTLH_C"/>
</dbReference>
<proteinExistence type="predicted"/>
<name>A0A7G2EIV0_ARATH</name>
<keyword evidence="4 11" id="KW-0853">WD repeat</keyword>
<dbReference type="SMART" id="SM00667">
    <property type="entry name" value="LisH"/>
    <property type="match status" value="1"/>
</dbReference>
<evidence type="ECO:0000256" key="10">
    <source>
        <dbReference type="ARBA" id="ARBA00058872"/>
    </source>
</evidence>
<keyword evidence="3" id="KW-0597">Phosphoprotein</keyword>
<dbReference type="InterPro" id="IPR006594">
    <property type="entry name" value="LisH"/>
</dbReference>
<keyword evidence="5" id="KW-0677">Repeat</keyword>
<dbReference type="PROSITE" id="PS50897">
    <property type="entry name" value="CTLH"/>
    <property type="match status" value="1"/>
</dbReference>
<dbReference type="Pfam" id="PF17814">
    <property type="entry name" value="LisH_TPL"/>
    <property type="match status" value="1"/>
</dbReference>
<evidence type="ECO:0000313" key="15">
    <source>
        <dbReference type="Proteomes" id="UP000516314"/>
    </source>
</evidence>
<dbReference type="GO" id="GO:0006355">
    <property type="term" value="P:regulation of DNA-templated transcription"/>
    <property type="evidence" value="ECO:0007669"/>
    <property type="project" value="InterPro"/>
</dbReference>
<evidence type="ECO:0000256" key="12">
    <source>
        <dbReference type="SAM" id="MobiDB-lite"/>
    </source>
</evidence>
<feature type="repeat" description="WD" evidence="11">
    <location>
        <begin position="405"/>
        <end position="448"/>
    </location>
</feature>
<dbReference type="SUPFAM" id="SSF50978">
    <property type="entry name" value="WD40 repeat-like"/>
    <property type="match status" value="1"/>
</dbReference>
<keyword evidence="9" id="KW-0539">Nucleus</keyword>
<dbReference type="InterPro" id="IPR048419">
    <property type="entry name" value="Topless_Znf"/>
</dbReference>